<keyword evidence="1" id="KW-0472">Membrane</keyword>
<gene>
    <name evidence="2" type="ORF">SAMN03097708_00711</name>
</gene>
<evidence type="ECO:0000313" key="2">
    <source>
        <dbReference type="EMBL" id="SCZ52264.1"/>
    </source>
</evidence>
<dbReference type="AlphaFoldDB" id="A0A1G5PRQ8"/>
<evidence type="ECO:0000313" key="3">
    <source>
        <dbReference type="Proteomes" id="UP000199648"/>
    </source>
</evidence>
<proteinExistence type="predicted"/>
<organism evidence="2 3">
    <name type="scientific">Thiohalomonas denitrificans</name>
    <dbReference type="NCBI Taxonomy" id="415747"/>
    <lineage>
        <taxon>Bacteria</taxon>
        <taxon>Pseudomonadati</taxon>
        <taxon>Pseudomonadota</taxon>
        <taxon>Gammaproteobacteria</taxon>
        <taxon>Thiohalomonadales</taxon>
        <taxon>Thiohalomonadaceae</taxon>
        <taxon>Thiohalomonas</taxon>
    </lineage>
</organism>
<feature type="transmembrane region" description="Helical" evidence="1">
    <location>
        <begin position="34"/>
        <end position="55"/>
    </location>
</feature>
<reference evidence="2 3" key="1">
    <citation type="submission" date="2016-10" db="EMBL/GenBank/DDBJ databases">
        <authorList>
            <person name="de Groot N.N."/>
        </authorList>
    </citation>
    <scope>NUCLEOTIDE SEQUENCE [LARGE SCALE GENOMIC DNA]</scope>
    <source>
        <strain evidence="2 3">HLD2</strain>
    </source>
</reference>
<sequence length="61" mass="6824">MLAYATFKVFIAPAAFDREIEFHVWNLYLRGQEALIVGLAYMFLSLTLILVGLVGDGDENS</sequence>
<keyword evidence="3" id="KW-1185">Reference proteome</keyword>
<keyword evidence="1" id="KW-0812">Transmembrane</keyword>
<accession>A0A1G5PRQ8</accession>
<evidence type="ECO:0000256" key="1">
    <source>
        <dbReference type="SAM" id="Phobius"/>
    </source>
</evidence>
<protein>
    <submittedName>
        <fullName evidence="2">Uncharacterized protein</fullName>
    </submittedName>
</protein>
<dbReference type="Proteomes" id="UP000199648">
    <property type="component" value="Unassembled WGS sequence"/>
</dbReference>
<dbReference type="RefSeq" id="WP_092992681.1">
    <property type="nucleotide sequence ID" value="NZ_FMWD01000002.1"/>
</dbReference>
<name>A0A1G5PRQ8_9GAMM</name>
<dbReference type="STRING" id="415747.SAMN03097708_00711"/>
<keyword evidence="1" id="KW-1133">Transmembrane helix</keyword>
<dbReference type="EMBL" id="FMWD01000002">
    <property type="protein sequence ID" value="SCZ52264.1"/>
    <property type="molecule type" value="Genomic_DNA"/>
</dbReference>